<evidence type="ECO:0000313" key="1">
    <source>
        <dbReference type="EMBL" id="KRY83088.1"/>
    </source>
</evidence>
<accession>A0A0V1FAE5</accession>
<name>A0A0V1FAE5_9BILA</name>
<dbReference type="Proteomes" id="UP000055024">
    <property type="component" value="Unassembled WGS sequence"/>
</dbReference>
<keyword evidence="2" id="KW-1185">Reference proteome</keyword>
<reference evidence="1 2" key="1">
    <citation type="submission" date="2015-01" db="EMBL/GenBank/DDBJ databases">
        <title>Evolution of Trichinella species and genotypes.</title>
        <authorList>
            <person name="Korhonen P.K."/>
            <person name="Edoardo P."/>
            <person name="Giuseppe L.R."/>
            <person name="Gasser R.B."/>
        </authorList>
    </citation>
    <scope>NUCLEOTIDE SEQUENCE [LARGE SCALE GENOMIC DNA]</scope>
    <source>
        <strain evidence="1">ISS1029</strain>
    </source>
</reference>
<gene>
    <name evidence="1" type="ORF">T11_8964</name>
</gene>
<dbReference type="AlphaFoldDB" id="A0A0V1FAE5"/>
<dbReference type="EMBL" id="JYDP01006368">
    <property type="protein sequence ID" value="KRY83088.1"/>
    <property type="molecule type" value="Genomic_DNA"/>
</dbReference>
<sequence length="32" mass="3791">MNCWPTLLLKLEKTRKRIIVRDRLDYGDKTGG</sequence>
<comment type="caution">
    <text evidence="1">The sequence shown here is derived from an EMBL/GenBank/DDBJ whole genome shotgun (WGS) entry which is preliminary data.</text>
</comment>
<organism evidence="1 2">
    <name type="scientific">Trichinella zimbabwensis</name>
    <dbReference type="NCBI Taxonomy" id="268475"/>
    <lineage>
        <taxon>Eukaryota</taxon>
        <taxon>Metazoa</taxon>
        <taxon>Ecdysozoa</taxon>
        <taxon>Nematoda</taxon>
        <taxon>Enoplea</taxon>
        <taxon>Dorylaimia</taxon>
        <taxon>Trichinellida</taxon>
        <taxon>Trichinellidae</taxon>
        <taxon>Trichinella</taxon>
    </lineage>
</organism>
<protein>
    <submittedName>
        <fullName evidence="1">Uncharacterized protein</fullName>
    </submittedName>
</protein>
<evidence type="ECO:0000313" key="2">
    <source>
        <dbReference type="Proteomes" id="UP000055024"/>
    </source>
</evidence>
<proteinExistence type="predicted"/>